<reference evidence="1 2" key="1">
    <citation type="submission" date="2023-07" db="EMBL/GenBank/DDBJ databases">
        <title>Sequencing the genomes of 1000 actinobacteria strains.</title>
        <authorList>
            <person name="Klenk H.-P."/>
        </authorList>
    </citation>
    <scope>NUCLEOTIDE SEQUENCE [LARGE SCALE GENOMIC DNA]</scope>
    <source>
        <strain evidence="1 2">DSM 46740</strain>
    </source>
</reference>
<dbReference type="Proteomes" id="UP001225356">
    <property type="component" value="Unassembled WGS sequence"/>
</dbReference>
<accession>A0ABT9Q9B4</accession>
<protein>
    <submittedName>
        <fullName evidence="1">Uncharacterized protein</fullName>
    </submittedName>
</protein>
<keyword evidence="2" id="KW-1185">Reference proteome</keyword>
<name>A0ABT9Q9B4_9ACTN</name>
<proteinExistence type="predicted"/>
<dbReference type="RefSeq" id="WP_307557505.1">
    <property type="nucleotide sequence ID" value="NZ_JAUSQU010000001.1"/>
</dbReference>
<comment type="caution">
    <text evidence="1">The sequence shown here is derived from an EMBL/GenBank/DDBJ whole genome shotgun (WGS) entry which is preliminary data.</text>
</comment>
<gene>
    <name evidence="1" type="ORF">J2853_002556</name>
</gene>
<evidence type="ECO:0000313" key="1">
    <source>
        <dbReference type="EMBL" id="MDP9843345.1"/>
    </source>
</evidence>
<evidence type="ECO:0000313" key="2">
    <source>
        <dbReference type="Proteomes" id="UP001225356"/>
    </source>
</evidence>
<dbReference type="EMBL" id="JAUSQU010000001">
    <property type="protein sequence ID" value="MDP9843345.1"/>
    <property type="molecule type" value="Genomic_DNA"/>
</dbReference>
<sequence length="141" mass="15201">MTWNSGPASDNFYAPVTAAIDEINARLGWPGHRPEPCAGHMVHEHQRIDGIDVSGGGVVDVAVAGITVGTGERWGGIGNASVRCLLPHTSQLDSPYMTGLHQGGALNAFQHHLLVTHGTHVYGCRSWWAPRDRWCRICQAA</sequence>
<organism evidence="1 2">
    <name type="scientific">Streptosporangium lutulentum</name>
    <dbReference type="NCBI Taxonomy" id="1461250"/>
    <lineage>
        <taxon>Bacteria</taxon>
        <taxon>Bacillati</taxon>
        <taxon>Actinomycetota</taxon>
        <taxon>Actinomycetes</taxon>
        <taxon>Streptosporangiales</taxon>
        <taxon>Streptosporangiaceae</taxon>
        <taxon>Streptosporangium</taxon>
    </lineage>
</organism>